<dbReference type="Gene3D" id="3.40.630.30">
    <property type="match status" value="1"/>
</dbReference>
<evidence type="ECO:0000259" key="1">
    <source>
        <dbReference type="PROSITE" id="PS51186"/>
    </source>
</evidence>
<dbReference type="SUPFAM" id="SSF55729">
    <property type="entry name" value="Acyl-CoA N-acyltransferases (Nat)"/>
    <property type="match status" value="1"/>
</dbReference>
<reference evidence="2 3" key="1">
    <citation type="submission" date="2019-03" db="EMBL/GenBank/DDBJ databases">
        <title>Genomic Encyclopedia of Type Strains, Phase IV (KMG-IV): sequencing the most valuable type-strain genomes for metagenomic binning, comparative biology and taxonomic classification.</title>
        <authorList>
            <person name="Goeker M."/>
        </authorList>
    </citation>
    <scope>NUCLEOTIDE SEQUENCE [LARGE SCALE GENOMIC DNA]</scope>
    <source>
        <strain evidence="2 3">DSM 100556</strain>
    </source>
</reference>
<dbReference type="AlphaFoldDB" id="A0A4R1QUW6"/>
<protein>
    <recommendedName>
        <fullName evidence="1">N-acetyltransferase domain-containing protein</fullName>
    </recommendedName>
</protein>
<dbReference type="PANTHER" id="PTHR43233:SF1">
    <property type="entry name" value="FAMILY N-ACETYLTRANSFERASE, PUTATIVE (AFU_ORTHOLOGUE AFUA_6G03350)-RELATED"/>
    <property type="match status" value="1"/>
</dbReference>
<feature type="domain" description="N-acetyltransferase" evidence="1">
    <location>
        <begin position="2"/>
        <end position="140"/>
    </location>
</feature>
<accession>A0A4R1QUW6</accession>
<dbReference type="PROSITE" id="PS51186">
    <property type="entry name" value="GNAT"/>
    <property type="match status" value="1"/>
</dbReference>
<sequence>MYYISDKKENLQLDNIKRLLLQTYWANMRSHETIEKSVANSLCFGAYLDKNNSQIAFARVITDYATSYYLCDVVVDEEYRGLGVGKALVEKIASDARLIRLRGILATEDAHGLYEKYGFYKAENRFMVSRHKVDDSDHDS</sequence>
<dbReference type="RefSeq" id="WP_035315760.1">
    <property type="nucleotide sequence ID" value="NZ_JPNB01000002.1"/>
</dbReference>
<dbReference type="InterPro" id="IPR000182">
    <property type="entry name" value="GNAT_dom"/>
</dbReference>
<organism evidence="2 3">
    <name type="scientific">Kineothrix alysoides</name>
    <dbReference type="NCBI Taxonomy" id="1469948"/>
    <lineage>
        <taxon>Bacteria</taxon>
        <taxon>Bacillati</taxon>
        <taxon>Bacillota</taxon>
        <taxon>Clostridia</taxon>
        <taxon>Lachnospirales</taxon>
        <taxon>Lachnospiraceae</taxon>
        <taxon>Kineothrix</taxon>
    </lineage>
</organism>
<gene>
    <name evidence="2" type="ORF">EDD76_110176</name>
</gene>
<dbReference type="EMBL" id="SLUO01000010">
    <property type="protein sequence ID" value="TCL57003.1"/>
    <property type="molecule type" value="Genomic_DNA"/>
</dbReference>
<dbReference type="CDD" id="cd04301">
    <property type="entry name" value="NAT_SF"/>
    <property type="match status" value="1"/>
</dbReference>
<dbReference type="PANTHER" id="PTHR43233">
    <property type="entry name" value="FAMILY N-ACETYLTRANSFERASE, PUTATIVE (AFU_ORTHOLOGUE AFUA_6G03350)-RELATED"/>
    <property type="match status" value="1"/>
</dbReference>
<dbReference type="STRING" id="1469948.GCA_000732725_02945"/>
<evidence type="ECO:0000313" key="3">
    <source>
        <dbReference type="Proteomes" id="UP000295718"/>
    </source>
</evidence>
<evidence type="ECO:0000313" key="2">
    <source>
        <dbReference type="EMBL" id="TCL57003.1"/>
    </source>
</evidence>
<dbReference type="Proteomes" id="UP000295718">
    <property type="component" value="Unassembled WGS sequence"/>
</dbReference>
<dbReference type="GO" id="GO:0016747">
    <property type="term" value="F:acyltransferase activity, transferring groups other than amino-acyl groups"/>
    <property type="evidence" value="ECO:0007669"/>
    <property type="project" value="InterPro"/>
</dbReference>
<dbReference type="InterPro" id="IPR016181">
    <property type="entry name" value="Acyl_CoA_acyltransferase"/>
</dbReference>
<keyword evidence="3" id="KW-1185">Reference proteome</keyword>
<name>A0A4R1QUW6_9FIRM</name>
<dbReference type="OrthoDB" id="9796032at2"/>
<proteinExistence type="predicted"/>
<dbReference type="InterPro" id="IPR053144">
    <property type="entry name" value="Acetyltransferase_Butenolide"/>
</dbReference>
<dbReference type="Pfam" id="PF13508">
    <property type="entry name" value="Acetyltransf_7"/>
    <property type="match status" value="1"/>
</dbReference>
<comment type="caution">
    <text evidence="2">The sequence shown here is derived from an EMBL/GenBank/DDBJ whole genome shotgun (WGS) entry which is preliminary data.</text>
</comment>